<protein>
    <submittedName>
        <fullName evidence="1">Os11g0172750 protein</fullName>
    </submittedName>
</protein>
<proteinExistence type="predicted"/>
<gene>
    <name evidence="1" type="ordered locus">Os11g0172750</name>
    <name evidence="1" type="ORF">OSNPB_110172750</name>
</gene>
<dbReference type="InParanoid" id="A0A0P0XZ79"/>
<reference evidence="2" key="1">
    <citation type="journal article" date="2005" name="Nature">
        <title>The map-based sequence of the rice genome.</title>
        <authorList>
            <consortium name="International rice genome sequencing project (IRGSP)"/>
            <person name="Matsumoto T."/>
            <person name="Wu J."/>
            <person name="Kanamori H."/>
            <person name="Katayose Y."/>
            <person name="Fujisawa M."/>
            <person name="Namiki N."/>
            <person name="Mizuno H."/>
            <person name="Yamamoto K."/>
            <person name="Antonio B.A."/>
            <person name="Baba T."/>
            <person name="Sakata K."/>
            <person name="Nagamura Y."/>
            <person name="Aoki H."/>
            <person name="Arikawa K."/>
            <person name="Arita K."/>
            <person name="Bito T."/>
            <person name="Chiden Y."/>
            <person name="Fujitsuka N."/>
            <person name="Fukunaka R."/>
            <person name="Hamada M."/>
            <person name="Harada C."/>
            <person name="Hayashi A."/>
            <person name="Hijishita S."/>
            <person name="Honda M."/>
            <person name="Hosokawa S."/>
            <person name="Ichikawa Y."/>
            <person name="Idonuma A."/>
            <person name="Iijima M."/>
            <person name="Ikeda M."/>
            <person name="Ikeno M."/>
            <person name="Ito K."/>
            <person name="Ito S."/>
            <person name="Ito T."/>
            <person name="Ito Y."/>
            <person name="Ito Y."/>
            <person name="Iwabuchi A."/>
            <person name="Kamiya K."/>
            <person name="Karasawa W."/>
            <person name="Kurita K."/>
            <person name="Katagiri S."/>
            <person name="Kikuta A."/>
            <person name="Kobayashi H."/>
            <person name="Kobayashi N."/>
            <person name="Machita K."/>
            <person name="Maehara T."/>
            <person name="Masukawa M."/>
            <person name="Mizubayashi T."/>
            <person name="Mukai Y."/>
            <person name="Nagasaki H."/>
            <person name="Nagata Y."/>
            <person name="Naito S."/>
            <person name="Nakashima M."/>
            <person name="Nakama Y."/>
            <person name="Nakamichi Y."/>
            <person name="Nakamura M."/>
            <person name="Meguro A."/>
            <person name="Negishi M."/>
            <person name="Ohta I."/>
            <person name="Ohta T."/>
            <person name="Okamoto M."/>
            <person name="Ono N."/>
            <person name="Saji S."/>
            <person name="Sakaguchi M."/>
            <person name="Sakai K."/>
            <person name="Shibata M."/>
            <person name="Shimokawa T."/>
            <person name="Song J."/>
            <person name="Takazaki Y."/>
            <person name="Terasawa K."/>
            <person name="Tsugane M."/>
            <person name="Tsuji K."/>
            <person name="Ueda S."/>
            <person name="Waki K."/>
            <person name="Yamagata H."/>
            <person name="Yamamoto M."/>
            <person name="Yamamoto S."/>
            <person name="Yamane H."/>
            <person name="Yoshiki S."/>
            <person name="Yoshihara R."/>
            <person name="Yukawa K."/>
            <person name="Zhong H."/>
            <person name="Yano M."/>
            <person name="Yuan Q."/>
            <person name="Ouyang S."/>
            <person name="Liu J."/>
            <person name="Jones K.M."/>
            <person name="Gansberger K."/>
            <person name="Moffat K."/>
            <person name="Hill J."/>
            <person name="Bera J."/>
            <person name="Fadrosh D."/>
            <person name="Jin S."/>
            <person name="Johri S."/>
            <person name="Kim M."/>
            <person name="Overton L."/>
            <person name="Reardon M."/>
            <person name="Tsitrin T."/>
            <person name="Vuong H."/>
            <person name="Weaver B."/>
            <person name="Ciecko A."/>
            <person name="Tallon L."/>
            <person name="Jackson J."/>
            <person name="Pai G."/>
            <person name="Aken S.V."/>
            <person name="Utterback T."/>
            <person name="Reidmuller S."/>
            <person name="Feldblyum T."/>
            <person name="Hsiao J."/>
            <person name="Zismann V."/>
            <person name="Iobst S."/>
            <person name="de Vazeille A.R."/>
            <person name="Buell C.R."/>
            <person name="Ying K."/>
            <person name="Li Y."/>
            <person name="Lu T."/>
            <person name="Huang Y."/>
            <person name="Zhao Q."/>
            <person name="Feng Q."/>
            <person name="Zhang L."/>
            <person name="Zhu J."/>
            <person name="Weng Q."/>
            <person name="Mu J."/>
            <person name="Lu Y."/>
            <person name="Fan D."/>
            <person name="Liu Y."/>
            <person name="Guan J."/>
            <person name="Zhang Y."/>
            <person name="Yu S."/>
            <person name="Liu X."/>
            <person name="Zhang Y."/>
            <person name="Hong G."/>
            <person name="Han B."/>
            <person name="Choisne N."/>
            <person name="Demange N."/>
            <person name="Orjeda G."/>
            <person name="Samain S."/>
            <person name="Cattolico L."/>
            <person name="Pelletier E."/>
            <person name="Couloux A."/>
            <person name="Segurens B."/>
            <person name="Wincker P."/>
            <person name="D'Hont A."/>
            <person name="Scarpelli C."/>
            <person name="Weissenbach J."/>
            <person name="Salanoubat M."/>
            <person name="Quetier F."/>
            <person name="Yu Y."/>
            <person name="Kim H.R."/>
            <person name="Rambo T."/>
            <person name="Currie J."/>
            <person name="Collura K."/>
            <person name="Luo M."/>
            <person name="Yang T."/>
            <person name="Ammiraju J.S.S."/>
            <person name="Engler F."/>
            <person name="Soderlund C."/>
            <person name="Wing R.A."/>
            <person name="Palmer L.E."/>
            <person name="de la Bastide M."/>
            <person name="Spiegel L."/>
            <person name="Nascimento L."/>
            <person name="Zutavern T."/>
            <person name="O'Shaughnessy A."/>
            <person name="Dike S."/>
            <person name="Dedhia N."/>
            <person name="Preston R."/>
            <person name="Balija V."/>
            <person name="McCombie W.R."/>
            <person name="Chow T."/>
            <person name="Chen H."/>
            <person name="Chung M."/>
            <person name="Chen C."/>
            <person name="Shaw J."/>
            <person name="Wu H."/>
            <person name="Hsiao K."/>
            <person name="Chao Y."/>
            <person name="Chu M."/>
            <person name="Cheng C."/>
            <person name="Hour A."/>
            <person name="Lee P."/>
            <person name="Lin S."/>
            <person name="Lin Y."/>
            <person name="Liou J."/>
            <person name="Liu S."/>
            <person name="Hsing Y."/>
            <person name="Raghuvanshi S."/>
            <person name="Mohanty A."/>
            <person name="Bharti A.K."/>
            <person name="Gaur A."/>
            <person name="Gupta V."/>
            <person name="Kumar D."/>
            <person name="Ravi V."/>
            <person name="Vij S."/>
            <person name="Kapur A."/>
            <person name="Khurana P."/>
            <person name="Khurana P."/>
            <person name="Khurana J.P."/>
            <person name="Tyagi A.K."/>
            <person name="Gaikwad K."/>
            <person name="Singh A."/>
            <person name="Dalal V."/>
            <person name="Srivastava S."/>
            <person name="Dixit A."/>
            <person name="Pal A.K."/>
            <person name="Ghazi I.A."/>
            <person name="Yadav M."/>
            <person name="Pandit A."/>
            <person name="Bhargava A."/>
            <person name="Sureshbabu K."/>
            <person name="Batra K."/>
            <person name="Sharma T.R."/>
            <person name="Mohapatra T."/>
            <person name="Singh N.K."/>
            <person name="Messing J."/>
            <person name="Nelson A.B."/>
            <person name="Fuks G."/>
            <person name="Kavchok S."/>
            <person name="Keizer G."/>
            <person name="Linton E."/>
            <person name="Llaca V."/>
            <person name="Song R."/>
            <person name="Tanyolac B."/>
            <person name="Young S."/>
            <person name="Ho-Il K."/>
            <person name="Hahn J.H."/>
            <person name="Sangsakoo G."/>
            <person name="Vanavichit A."/>
            <person name="de Mattos Luiz.A.T."/>
            <person name="Zimmer P.D."/>
            <person name="Malone G."/>
            <person name="Dellagostin O."/>
            <person name="de Oliveira A.C."/>
            <person name="Bevan M."/>
            <person name="Bancroft I."/>
            <person name="Minx P."/>
            <person name="Cordum H."/>
            <person name="Wilson R."/>
            <person name="Cheng Z."/>
            <person name="Jin W."/>
            <person name="Jiang J."/>
            <person name="Leong S.A."/>
            <person name="Iwama H."/>
            <person name="Gojobori T."/>
            <person name="Itoh T."/>
            <person name="Niimura Y."/>
            <person name="Fujii Y."/>
            <person name="Habara T."/>
            <person name="Sakai H."/>
            <person name="Sato Y."/>
            <person name="Wilson G."/>
            <person name="Kumar K."/>
            <person name="McCouch S."/>
            <person name="Juretic N."/>
            <person name="Hoen D."/>
            <person name="Wright S."/>
            <person name="Bruskiewich R."/>
            <person name="Bureau T."/>
            <person name="Miyao A."/>
            <person name="Hirochika H."/>
            <person name="Nishikawa T."/>
            <person name="Kadowaki K."/>
            <person name="Sugiura M."/>
            <person name="Burr B."/>
            <person name="Sasaki T."/>
        </authorList>
    </citation>
    <scope>NUCLEOTIDE SEQUENCE [LARGE SCALE GENOMIC DNA]</scope>
    <source>
        <strain evidence="2">cv. Nipponbare</strain>
    </source>
</reference>
<dbReference type="Proteomes" id="UP000059680">
    <property type="component" value="Chromosome 11"/>
</dbReference>
<reference evidence="1 2" key="2">
    <citation type="journal article" date="2013" name="Plant Cell Physiol.">
        <title>Rice Annotation Project Database (RAP-DB): an integrative and interactive database for rice genomics.</title>
        <authorList>
            <person name="Sakai H."/>
            <person name="Lee S.S."/>
            <person name="Tanaka T."/>
            <person name="Numa H."/>
            <person name="Kim J."/>
            <person name="Kawahara Y."/>
            <person name="Wakimoto H."/>
            <person name="Yang C.C."/>
            <person name="Iwamoto M."/>
            <person name="Abe T."/>
            <person name="Yamada Y."/>
            <person name="Muto A."/>
            <person name="Inokuchi H."/>
            <person name="Ikemura T."/>
            <person name="Matsumoto T."/>
            <person name="Sasaki T."/>
            <person name="Itoh T."/>
        </authorList>
    </citation>
    <scope>NUCLEOTIDE SEQUENCE [LARGE SCALE GENOMIC DNA]</scope>
    <source>
        <strain evidence="2">cv. Nipponbare</strain>
    </source>
</reference>
<dbReference type="AlphaFoldDB" id="A0A0P0XZ79"/>
<organism evidence="1 2">
    <name type="scientific">Oryza sativa subsp. japonica</name>
    <name type="common">Rice</name>
    <dbReference type="NCBI Taxonomy" id="39947"/>
    <lineage>
        <taxon>Eukaryota</taxon>
        <taxon>Viridiplantae</taxon>
        <taxon>Streptophyta</taxon>
        <taxon>Embryophyta</taxon>
        <taxon>Tracheophyta</taxon>
        <taxon>Spermatophyta</taxon>
        <taxon>Magnoliopsida</taxon>
        <taxon>Liliopsida</taxon>
        <taxon>Poales</taxon>
        <taxon>Poaceae</taxon>
        <taxon>BOP clade</taxon>
        <taxon>Oryzoideae</taxon>
        <taxon>Oryzeae</taxon>
        <taxon>Oryzinae</taxon>
        <taxon>Oryza</taxon>
        <taxon>Oryza sativa</taxon>
    </lineage>
</organism>
<dbReference type="PaxDb" id="39947-A0A0P0XZ79"/>
<reference evidence="1 2" key="3">
    <citation type="journal article" date="2013" name="Rice">
        <title>Improvement of the Oryza sativa Nipponbare reference genome using next generation sequence and optical map data.</title>
        <authorList>
            <person name="Kawahara Y."/>
            <person name="de la Bastide M."/>
            <person name="Hamilton J.P."/>
            <person name="Kanamori H."/>
            <person name="McCombie W.R."/>
            <person name="Ouyang S."/>
            <person name="Schwartz D.C."/>
            <person name="Tanaka T."/>
            <person name="Wu J."/>
            <person name="Zhou S."/>
            <person name="Childs K.L."/>
            <person name="Davidson R.M."/>
            <person name="Lin H."/>
            <person name="Quesada-Ocampo L."/>
            <person name="Vaillancourt B."/>
            <person name="Sakai H."/>
            <person name="Lee S.S."/>
            <person name="Kim J."/>
            <person name="Numa H."/>
            <person name="Itoh T."/>
            <person name="Buell C.R."/>
            <person name="Matsumoto T."/>
        </authorList>
    </citation>
    <scope>NUCLEOTIDE SEQUENCE [LARGE SCALE GENOMIC DNA]</scope>
    <source>
        <strain evidence="2">cv. Nipponbare</strain>
    </source>
</reference>
<evidence type="ECO:0000313" key="2">
    <source>
        <dbReference type="Proteomes" id="UP000059680"/>
    </source>
</evidence>
<dbReference type="EMBL" id="AP014967">
    <property type="protein sequence ID" value="BAT12883.1"/>
    <property type="molecule type" value="Genomic_DNA"/>
</dbReference>
<sequence length="108" mass="11059">MAQHYSCRQNRCAAAALMGGNESAASNAHGVFCSGEKCWGDCGACERMGGVESRMIPIGFGSVLSMSSGLQEWSGGGGTRSVVTNKAEVSMGEKGSRPGVVLLSLLLA</sequence>
<accession>A0A0P0XZ79</accession>
<keyword evidence="2" id="KW-1185">Reference proteome</keyword>
<name>A0A0P0XZ79_ORYSJ</name>
<evidence type="ECO:0000313" key="1">
    <source>
        <dbReference type="EMBL" id="BAT12883.1"/>
    </source>
</evidence>